<evidence type="ECO:0000256" key="7">
    <source>
        <dbReference type="SAM" id="Phobius"/>
    </source>
</evidence>
<feature type="transmembrane region" description="Helical" evidence="7">
    <location>
        <begin position="79"/>
        <end position="99"/>
    </location>
</feature>
<dbReference type="InterPro" id="IPR002293">
    <property type="entry name" value="AA/rel_permease1"/>
</dbReference>
<feature type="transmembrane region" description="Helical" evidence="7">
    <location>
        <begin position="203"/>
        <end position="223"/>
    </location>
</feature>
<evidence type="ECO:0000313" key="8">
    <source>
        <dbReference type="EMBL" id="EME82205.1"/>
    </source>
</evidence>
<comment type="subcellular location">
    <subcellularLocation>
        <location evidence="1">Membrane</location>
        <topology evidence="1">Multi-pass membrane protein</topology>
    </subcellularLocation>
</comment>
<dbReference type="EMBL" id="KB446559">
    <property type="protein sequence ID" value="EME82205.1"/>
    <property type="molecule type" value="Genomic_DNA"/>
</dbReference>
<dbReference type="PIRSF" id="PIRSF006060">
    <property type="entry name" value="AA_transporter"/>
    <property type="match status" value="1"/>
</dbReference>
<proteinExistence type="predicted"/>
<keyword evidence="5 7" id="KW-0472">Membrane</keyword>
<feature type="region of interest" description="Disordered" evidence="6">
    <location>
        <begin position="1"/>
        <end position="23"/>
    </location>
</feature>
<feature type="transmembrane region" description="Helical" evidence="7">
    <location>
        <begin position="48"/>
        <end position="73"/>
    </location>
</feature>
<dbReference type="OrthoDB" id="3900342at2759"/>
<dbReference type="Proteomes" id="UP000016932">
    <property type="component" value="Unassembled WGS sequence"/>
</dbReference>
<evidence type="ECO:0000256" key="1">
    <source>
        <dbReference type="ARBA" id="ARBA00004141"/>
    </source>
</evidence>
<feature type="transmembrane region" description="Helical" evidence="7">
    <location>
        <begin position="383"/>
        <end position="406"/>
    </location>
</feature>
<dbReference type="GeneID" id="19340087"/>
<feature type="transmembrane region" description="Helical" evidence="7">
    <location>
        <begin position="175"/>
        <end position="196"/>
    </location>
</feature>
<feature type="transmembrane region" description="Helical" evidence="7">
    <location>
        <begin position="488"/>
        <end position="508"/>
    </location>
</feature>
<dbReference type="Gene3D" id="1.20.1740.10">
    <property type="entry name" value="Amino acid/polyamine transporter I"/>
    <property type="match status" value="1"/>
</dbReference>
<name>M2YWX4_PSEFD</name>
<dbReference type="RefSeq" id="XP_007927056.1">
    <property type="nucleotide sequence ID" value="XM_007928865.1"/>
</dbReference>
<feature type="transmembrane region" description="Helical" evidence="7">
    <location>
        <begin position="455"/>
        <end position="476"/>
    </location>
</feature>
<dbReference type="AlphaFoldDB" id="M2YWX4"/>
<keyword evidence="4 7" id="KW-1133">Transmembrane helix</keyword>
<gene>
    <name evidence="8" type="ORF">MYCFIDRAFT_53465</name>
</gene>
<reference evidence="8 9" key="1">
    <citation type="journal article" date="2012" name="PLoS Pathog.">
        <title>Diverse lifestyles and strategies of plant pathogenesis encoded in the genomes of eighteen Dothideomycetes fungi.</title>
        <authorList>
            <person name="Ohm R.A."/>
            <person name="Feau N."/>
            <person name="Henrissat B."/>
            <person name="Schoch C.L."/>
            <person name="Horwitz B.A."/>
            <person name="Barry K.W."/>
            <person name="Condon B.J."/>
            <person name="Copeland A.C."/>
            <person name="Dhillon B."/>
            <person name="Glaser F."/>
            <person name="Hesse C.N."/>
            <person name="Kosti I."/>
            <person name="LaButti K."/>
            <person name="Lindquist E.A."/>
            <person name="Lucas S."/>
            <person name="Salamov A.A."/>
            <person name="Bradshaw R.E."/>
            <person name="Ciuffetti L."/>
            <person name="Hamelin R.C."/>
            <person name="Kema G.H.J."/>
            <person name="Lawrence C."/>
            <person name="Scott J.A."/>
            <person name="Spatafora J.W."/>
            <person name="Turgeon B.G."/>
            <person name="de Wit P.J.G.M."/>
            <person name="Zhong S."/>
            <person name="Goodwin S.B."/>
            <person name="Grigoriev I.V."/>
        </authorList>
    </citation>
    <scope>NUCLEOTIDE SEQUENCE [LARGE SCALE GENOMIC DNA]</scope>
    <source>
        <strain evidence="8 9">CIRAD86</strain>
    </source>
</reference>
<dbReference type="Pfam" id="PF13520">
    <property type="entry name" value="AA_permease_2"/>
    <property type="match status" value="1"/>
</dbReference>
<dbReference type="PANTHER" id="PTHR45649">
    <property type="entry name" value="AMINO-ACID PERMEASE BAT1"/>
    <property type="match status" value="1"/>
</dbReference>
<evidence type="ECO:0000256" key="3">
    <source>
        <dbReference type="ARBA" id="ARBA00022692"/>
    </source>
</evidence>
<feature type="transmembrane region" description="Helical" evidence="7">
    <location>
        <begin position="251"/>
        <end position="275"/>
    </location>
</feature>
<evidence type="ECO:0000313" key="9">
    <source>
        <dbReference type="Proteomes" id="UP000016932"/>
    </source>
</evidence>
<sequence>MSTTPHEKLGGRQHDADTKIESNTLEPTTDVSLEALGYQAQLRRNRGLYTILFQVLAITAVPFGEGSAIFSAIYGGGQLPYFVGWIVVSALDQCMAMSLSELASRFPTTAGPYYWSYQLATVRFGEGSRAAEVLSFITGWTWLVGNWTIALSVNFGTASFIAGTATIYHPDWSATAWELLLIFYAICLITFLVCGFGNRILPYVDAVASVWNLVTILIVFIALSATAKVGRHDAATGLGGYDKSLSGWDDFSFFIGLLPAAYTFAAIGMITVMAEECHEPAVELPKALSLVVPISGVAGLFFILPICFTLPPLEDIFNAPLGQALPYIFHVVMGSRAGGLALMFFILGVAMFCSISITTAASRTAWAFARDHAVPLSRVWSKLAFNDTPIPALALTTIVQMLLGLINLGSTAAFTAFISVGVIGLAASYGIPILMSVLSAREAVSTAPFRFPAPVGWFVNIISILWISFQLVLFSMPTALPVTLTTMNWASVVFVGFMVLSAIYYVLFARRVYKGPPKSDGL</sequence>
<accession>M2YWX4</accession>
<evidence type="ECO:0000256" key="6">
    <source>
        <dbReference type="SAM" id="MobiDB-lite"/>
    </source>
</evidence>
<evidence type="ECO:0000256" key="4">
    <source>
        <dbReference type="ARBA" id="ARBA00022989"/>
    </source>
</evidence>
<keyword evidence="9" id="KW-1185">Reference proteome</keyword>
<dbReference type="HOGENOM" id="CLU_004495_5_0_1"/>
<feature type="transmembrane region" description="Helical" evidence="7">
    <location>
        <begin position="340"/>
        <end position="362"/>
    </location>
</feature>
<dbReference type="eggNOG" id="KOG1289">
    <property type="taxonomic scope" value="Eukaryota"/>
</dbReference>
<feature type="transmembrane region" description="Helical" evidence="7">
    <location>
        <begin position="412"/>
        <end position="434"/>
    </location>
</feature>
<keyword evidence="3 7" id="KW-0812">Transmembrane</keyword>
<dbReference type="VEuPathDB" id="FungiDB:MYCFIDRAFT_53465"/>
<keyword evidence="2" id="KW-0813">Transport</keyword>
<dbReference type="GO" id="GO:0022857">
    <property type="term" value="F:transmembrane transporter activity"/>
    <property type="evidence" value="ECO:0007669"/>
    <property type="project" value="InterPro"/>
</dbReference>
<evidence type="ECO:0008006" key="10">
    <source>
        <dbReference type="Google" id="ProtNLM"/>
    </source>
</evidence>
<evidence type="ECO:0000256" key="5">
    <source>
        <dbReference type="ARBA" id="ARBA00023136"/>
    </source>
</evidence>
<organism evidence="8 9">
    <name type="scientific">Pseudocercospora fijiensis (strain CIRAD86)</name>
    <name type="common">Black leaf streak disease fungus</name>
    <name type="synonym">Mycosphaerella fijiensis</name>
    <dbReference type="NCBI Taxonomy" id="383855"/>
    <lineage>
        <taxon>Eukaryota</taxon>
        <taxon>Fungi</taxon>
        <taxon>Dikarya</taxon>
        <taxon>Ascomycota</taxon>
        <taxon>Pezizomycotina</taxon>
        <taxon>Dothideomycetes</taxon>
        <taxon>Dothideomycetidae</taxon>
        <taxon>Mycosphaerellales</taxon>
        <taxon>Mycosphaerellaceae</taxon>
        <taxon>Pseudocercospora</taxon>
    </lineage>
</organism>
<feature type="transmembrane region" description="Helical" evidence="7">
    <location>
        <begin position="133"/>
        <end position="155"/>
    </location>
</feature>
<protein>
    <recommendedName>
        <fullName evidence="10">Amino acid permease/ SLC12A domain-containing protein</fullName>
    </recommendedName>
</protein>
<feature type="compositionally biased region" description="Basic and acidic residues" evidence="6">
    <location>
        <begin position="1"/>
        <end position="20"/>
    </location>
</feature>
<dbReference type="PANTHER" id="PTHR45649:SF28">
    <property type="entry name" value="TRANSPORTER, PUTATIVE (EUROFUNG)-RELATED"/>
    <property type="match status" value="1"/>
</dbReference>
<feature type="transmembrane region" description="Helical" evidence="7">
    <location>
        <begin position="287"/>
        <end position="311"/>
    </location>
</feature>
<evidence type="ECO:0000256" key="2">
    <source>
        <dbReference type="ARBA" id="ARBA00022448"/>
    </source>
</evidence>
<dbReference type="GO" id="GO:0016020">
    <property type="term" value="C:membrane"/>
    <property type="evidence" value="ECO:0007669"/>
    <property type="project" value="UniProtKB-SubCell"/>
</dbReference>
<dbReference type="KEGG" id="pfj:MYCFIDRAFT_53465"/>